<dbReference type="RefSeq" id="WP_009744024.1">
    <property type="nucleotide sequence ID" value="NZ_CP017298.1"/>
</dbReference>
<dbReference type="InterPro" id="IPR003959">
    <property type="entry name" value="ATPase_AAA_core"/>
</dbReference>
<dbReference type="PIRSF" id="PIRSF029347">
    <property type="entry name" value="RecF"/>
    <property type="match status" value="1"/>
</dbReference>
<sequence>MKLTHVELQNWRNFAHIEFDLNTRLFVVGPNASGKSNLLDALRFISDVANAGLYEASIKKRDSFRSIVHANAEECTLAFKFDSSALQGYELSLEQVHEPVIYDGEEVGEELADMPYVKAENIFTADGNVHPSPYVSHILGHEVVFAHETTLQSATLSNSFKGIRDYFVGIHYIHPNPKKMLERGRYDEHATGFTQRVASRPDVVLQPAIARIRPILASIVPEIPRLSYVRIGANDDIIFYSDDPQKPGAFTHMRFSEGTLRILGILFELATLPKDTSLVLIEEPELFMQPSVVRSLPDFFAAVAADRNVQMIITTHSPDLIDNELIRPDQVLMLEPTDTGTKGTLLSESQDPRVRSFVETAFPLSEAVDSVNRRRIPLGIWDHR</sequence>
<keyword evidence="5" id="KW-1185">Reference proteome</keyword>
<feature type="domain" description="Endonuclease GajA/Old nuclease/RecF-like AAA" evidence="2">
    <location>
        <begin position="1"/>
        <end position="81"/>
    </location>
</feature>
<evidence type="ECO:0000313" key="4">
    <source>
        <dbReference type="EMBL" id="AOS47541.1"/>
    </source>
</evidence>
<dbReference type="Gene3D" id="3.40.50.300">
    <property type="entry name" value="P-loop containing nucleotide triphosphate hydrolases"/>
    <property type="match status" value="2"/>
</dbReference>
<dbReference type="InterPro" id="IPR014555">
    <property type="entry name" value="RecF-like"/>
</dbReference>
<dbReference type="GO" id="GO:0005524">
    <property type="term" value="F:ATP binding"/>
    <property type="evidence" value="ECO:0007669"/>
    <property type="project" value="InterPro"/>
</dbReference>
<feature type="domain" description="ATPase AAA-type core" evidence="3">
    <location>
        <begin position="218"/>
        <end position="322"/>
    </location>
</feature>
<dbReference type="GO" id="GO:0009432">
    <property type="term" value="P:SOS response"/>
    <property type="evidence" value="ECO:0007669"/>
    <property type="project" value="UniProtKB-KW"/>
</dbReference>
<dbReference type="SUPFAM" id="SSF52540">
    <property type="entry name" value="P-loop containing nucleoside triphosphate hydrolases"/>
    <property type="match status" value="1"/>
</dbReference>
<dbReference type="Pfam" id="PF13175">
    <property type="entry name" value="AAA_15"/>
    <property type="match status" value="1"/>
</dbReference>
<dbReference type="EMBL" id="CP017298">
    <property type="protein sequence ID" value="AOS47541.1"/>
    <property type="molecule type" value="Genomic_DNA"/>
</dbReference>
<dbReference type="AlphaFoldDB" id="A0A1D8B314"/>
<reference evidence="4 5" key="1">
    <citation type="submission" date="2016-09" db="EMBL/GenBank/DDBJ databases">
        <title>Complete genome sequence of Actinomyces hongkongensis HKU8.</title>
        <authorList>
            <person name="Gao Y.-X."/>
            <person name="Zhou Y.-Y."/>
            <person name="Xie Y."/>
            <person name="Wang M."/>
            <person name="Wang S.-J."/>
            <person name="Shen S.-G."/>
        </authorList>
    </citation>
    <scope>NUCLEOTIDE SEQUENCE [LARGE SCALE GENOMIC DNA]</scope>
    <source>
        <strain evidence="4 5">HKU8</strain>
    </source>
</reference>
<dbReference type="GO" id="GO:0000731">
    <property type="term" value="P:DNA synthesis involved in DNA repair"/>
    <property type="evidence" value="ECO:0007669"/>
    <property type="project" value="TreeGrafter"/>
</dbReference>
<evidence type="ECO:0000259" key="2">
    <source>
        <dbReference type="Pfam" id="PF13175"/>
    </source>
</evidence>
<keyword evidence="1" id="KW-0742">SOS response</keyword>
<evidence type="ECO:0000259" key="3">
    <source>
        <dbReference type="Pfam" id="PF13304"/>
    </source>
</evidence>
<dbReference type="GO" id="GO:0016887">
    <property type="term" value="F:ATP hydrolysis activity"/>
    <property type="evidence" value="ECO:0007669"/>
    <property type="project" value="InterPro"/>
</dbReference>
<dbReference type="KEGG" id="phon:BH719_06530"/>
<gene>
    <name evidence="4" type="ORF">BH719_06530</name>
</gene>
<dbReference type="STRING" id="178339.BH719_06530"/>
<evidence type="ECO:0008006" key="6">
    <source>
        <dbReference type="Google" id="ProtNLM"/>
    </source>
</evidence>
<dbReference type="GO" id="GO:0006302">
    <property type="term" value="P:double-strand break repair"/>
    <property type="evidence" value="ECO:0007669"/>
    <property type="project" value="TreeGrafter"/>
</dbReference>
<dbReference type="OrthoDB" id="104167at2"/>
<keyword evidence="1" id="KW-0227">DNA damage</keyword>
<dbReference type="Pfam" id="PF13304">
    <property type="entry name" value="AAA_21"/>
    <property type="match status" value="1"/>
</dbReference>
<proteinExistence type="predicted"/>
<accession>A0A1D8B314</accession>
<dbReference type="Proteomes" id="UP000095214">
    <property type="component" value="Chromosome"/>
</dbReference>
<evidence type="ECO:0000256" key="1">
    <source>
        <dbReference type="ARBA" id="ARBA00023236"/>
    </source>
</evidence>
<dbReference type="PANTHER" id="PTHR32182">
    <property type="entry name" value="DNA REPLICATION AND REPAIR PROTEIN RECF"/>
    <property type="match status" value="1"/>
</dbReference>
<protein>
    <recommendedName>
        <fullName evidence="6">Chromosome segregation protein SMC</fullName>
    </recommendedName>
</protein>
<dbReference type="InterPro" id="IPR041685">
    <property type="entry name" value="AAA_GajA/Old/RecF-like"/>
</dbReference>
<dbReference type="PANTHER" id="PTHR32182:SF22">
    <property type="entry name" value="ATP-DEPENDENT ENDONUCLEASE, OLD FAMILY-RELATED"/>
    <property type="match status" value="1"/>
</dbReference>
<dbReference type="InterPro" id="IPR027417">
    <property type="entry name" value="P-loop_NTPase"/>
</dbReference>
<organism evidence="4 5">
    <name type="scientific">Pauljensenia hongkongensis</name>
    <dbReference type="NCBI Taxonomy" id="178339"/>
    <lineage>
        <taxon>Bacteria</taxon>
        <taxon>Bacillati</taxon>
        <taxon>Actinomycetota</taxon>
        <taxon>Actinomycetes</taxon>
        <taxon>Actinomycetales</taxon>
        <taxon>Actinomycetaceae</taxon>
        <taxon>Pauljensenia</taxon>
    </lineage>
</organism>
<evidence type="ECO:0000313" key="5">
    <source>
        <dbReference type="Proteomes" id="UP000095214"/>
    </source>
</evidence>
<name>A0A1D8B314_9ACTO</name>